<dbReference type="GO" id="GO:0005524">
    <property type="term" value="F:ATP binding"/>
    <property type="evidence" value="ECO:0007669"/>
    <property type="project" value="UniProtKB-KW"/>
</dbReference>
<dbReference type="AlphaFoldDB" id="A0A381QKG4"/>
<dbReference type="EMBL" id="UINC01001403">
    <property type="protein sequence ID" value="SUZ79831.1"/>
    <property type="molecule type" value="Genomic_DNA"/>
</dbReference>
<dbReference type="InterPro" id="IPR027417">
    <property type="entry name" value="P-loop_NTPase"/>
</dbReference>
<protein>
    <recommendedName>
        <fullName evidence="3">Bacterial type II secretion system protein E domain-containing protein</fullName>
    </recommendedName>
</protein>
<dbReference type="GO" id="GO:0016887">
    <property type="term" value="F:ATP hydrolysis activity"/>
    <property type="evidence" value="ECO:0007669"/>
    <property type="project" value="TreeGrafter"/>
</dbReference>
<evidence type="ECO:0000313" key="4">
    <source>
        <dbReference type="EMBL" id="SUZ79831.1"/>
    </source>
</evidence>
<dbReference type="Pfam" id="PF00437">
    <property type="entry name" value="T2SSE"/>
    <property type="match status" value="1"/>
</dbReference>
<proteinExistence type="predicted"/>
<evidence type="ECO:0000259" key="3">
    <source>
        <dbReference type="PROSITE" id="PS00662"/>
    </source>
</evidence>
<evidence type="ECO:0000256" key="2">
    <source>
        <dbReference type="ARBA" id="ARBA00022840"/>
    </source>
</evidence>
<dbReference type="SUPFAM" id="SSF52540">
    <property type="entry name" value="P-loop containing nucleoside triphosphate hydrolases"/>
    <property type="match status" value="1"/>
</dbReference>
<sequence>VSFQPITLPVFSQLLEPQGIAPAQDFEETGNLVCSQMLPIEARAKIRYITNELVRFTAASDEEVRRLMKHWRAELSPEIGNTEEEIFVSGFEDDEKLKDLASEAPIIRLVNHLFARALDLNASDIHFEPNESYLDIRCRVDGIMTRIERLPIKIHTGVASRLKLMAKLDIGEKRLPQDGRIDYQFGNKHLDMRVSTLPGVHGESVVLRILDRSDTEVDLQQLGMPEQVLQSYQKIITQPHGMILITGPTGSGKTTTLYATLEKINNEKQKIITVEDPVEYQLEGVTQIQANASIGLSFAAGLRSIVRQDPDILMVGEIRDHETAEIAIESALTGHLVFSTLHTNDAAGAVTRLQDMGVEGYLISSSLLAIQAQRLVRRVCTDCSNNYELSPDEVIVLETSKDDCPSIRRGSGCEKCGNTGYRGRVGLYELLRMSDSIRHHIASGADANVIREQAISEGMETLRQDAIEKLKAGLTTPEEVVRVTRAI</sequence>
<name>A0A381QKG4_9ZZZZ</name>
<dbReference type="InterPro" id="IPR003593">
    <property type="entry name" value="AAA+_ATPase"/>
</dbReference>
<feature type="non-terminal residue" evidence="4">
    <location>
        <position position="1"/>
    </location>
</feature>
<dbReference type="Gene3D" id="3.30.450.90">
    <property type="match status" value="1"/>
</dbReference>
<dbReference type="PROSITE" id="PS00662">
    <property type="entry name" value="T2SP_E"/>
    <property type="match status" value="1"/>
</dbReference>
<accession>A0A381QKG4</accession>
<dbReference type="SMART" id="SM00382">
    <property type="entry name" value="AAA"/>
    <property type="match status" value="1"/>
</dbReference>
<organism evidence="4">
    <name type="scientific">marine metagenome</name>
    <dbReference type="NCBI Taxonomy" id="408172"/>
    <lineage>
        <taxon>unclassified sequences</taxon>
        <taxon>metagenomes</taxon>
        <taxon>ecological metagenomes</taxon>
    </lineage>
</organism>
<dbReference type="GO" id="GO:0005886">
    <property type="term" value="C:plasma membrane"/>
    <property type="evidence" value="ECO:0007669"/>
    <property type="project" value="TreeGrafter"/>
</dbReference>
<dbReference type="FunFam" id="3.30.450.90:FF:000001">
    <property type="entry name" value="Type II secretion system ATPase GspE"/>
    <property type="match status" value="1"/>
</dbReference>
<dbReference type="PANTHER" id="PTHR30258">
    <property type="entry name" value="TYPE II SECRETION SYSTEM PROTEIN GSPE-RELATED"/>
    <property type="match status" value="1"/>
</dbReference>
<gene>
    <name evidence="4" type="ORF">METZ01_LOCUS32685</name>
</gene>
<feature type="domain" description="Bacterial type II secretion system protein E" evidence="3">
    <location>
        <begin position="306"/>
        <end position="320"/>
    </location>
</feature>
<keyword evidence="2" id="KW-0067">ATP-binding</keyword>
<dbReference type="Gene3D" id="3.40.50.300">
    <property type="entry name" value="P-loop containing nucleotide triphosphate hydrolases"/>
    <property type="match status" value="1"/>
</dbReference>
<reference evidence="4" key="1">
    <citation type="submission" date="2018-05" db="EMBL/GenBank/DDBJ databases">
        <authorList>
            <person name="Lanie J.A."/>
            <person name="Ng W.-L."/>
            <person name="Kazmierczak K.M."/>
            <person name="Andrzejewski T.M."/>
            <person name="Davidsen T.M."/>
            <person name="Wayne K.J."/>
            <person name="Tettelin H."/>
            <person name="Glass J.I."/>
            <person name="Rusch D."/>
            <person name="Podicherti R."/>
            <person name="Tsui H.-C.T."/>
            <person name="Winkler M.E."/>
        </authorList>
    </citation>
    <scope>NUCLEOTIDE SEQUENCE</scope>
</reference>
<dbReference type="InterPro" id="IPR001482">
    <property type="entry name" value="T2SS/T4SS_dom"/>
</dbReference>
<dbReference type="PANTHER" id="PTHR30258:SF3">
    <property type="entry name" value="SLL1921 PROTEIN"/>
    <property type="match status" value="1"/>
</dbReference>
<keyword evidence="1" id="KW-0547">Nucleotide-binding</keyword>
<evidence type="ECO:0000256" key="1">
    <source>
        <dbReference type="ARBA" id="ARBA00022741"/>
    </source>
</evidence>
<dbReference type="CDD" id="cd01129">
    <property type="entry name" value="PulE-GspE-like"/>
    <property type="match status" value="1"/>
</dbReference>
<dbReference type="FunFam" id="3.40.50.300:FF:000398">
    <property type="entry name" value="Type IV pilus assembly ATPase PilB"/>
    <property type="match status" value="1"/>
</dbReference>